<evidence type="ECO:0000256" key="1">
    <source>
        <dbReference type="SAM" id="MobiDB-lite"/>
    </source>
</evidence>
<dbReference type="Proteomes" id="UP000641803">
    <property type="component" value="Unassembled WGS sequence"/>
</dbReference>
<name>A0ABR8RNC2_9CELL</name>
<evidence type="ECO:0000313" key="3">
    <source>
        <dbReference type="Proteomes" id="UP000641803"/>
    </source>
</evidence>
<protein>
    <submittedName>
        <fullName evidence="2">Uncharacterized protein</fullName>
    </submittedName>
</protein>
<dbReference type="EMBL" id="JACSQQ010000003">
    <property type="protein sequence ID" value="MBD7949293.1"/>
    <property type="molecule type" value="Genomic_DNA"/>
</dbReference>
<accession>A0ABR8RNC2</accession>
<reference evidence="2 3" key="1">
    <citation type="submission" date="2020-08" db="EMBL/GenBank/DDBJ databases">
        <title>A Genomic Blueprint of the Chicken Gut Microbiome.</title>
        <authorList>
            <person name="Gilroy R."/>
            <person name="Ravi A."/>
            <person name="Getino M."/>
            <person name="Pursley I."/>
            <person name="Horton D.L."/>
            <person name="Alikhan N.-F."/>
            <person name="Baker D."/>
            <person name="Gharbi K."/>
            <person name="Hall N."/>
            <person name="Watson M."/>
            <person name="Adriaenssens E.M."/>
            <person name="Foster-Nyarko E."/>
            <person name="Jarju S."/>
            <person name="Secka A."/>
            <person name="Antonio M."/>
            <person name="Oren A."/>
            <person name="Chaudhuri R."/>
            <person name="La Ragione R.M."/>
            <person name="Hildebrand F."/>
            <person name="Pallen M.J."/>
        </authorList>
    </citation>
    <scope>NUCLEOTIDE SEQUENCE [LARGE SCALE GENOMIC DNA]</scope>
    <source>
        <strain evidence="2 3">Sa4CUA1</strain>
    </source>
</reference>
<comment type="caution">
    <text evidence="2">The sequence shown here is derived from an EMBL/GenBank/DDBJ whole genome shotgun (WGS) entry which is preliminary data.</text>
</comment>
<gene>
    <name evidence="2" type="ORF">H9652_02575</name>
</gene>
<proteinExistence type="predicted"/>
<dbReference type="RefSeq" id="WP_191794528.1">
    <property type="nucleotide sequence ID" value="NZ_JACSQQ010000003.1"/>
</dbReference>
<feature type="region of interest" description="Disordered" evidence="1">
    <location>
        <begin position="59"/>
        <end position="108"/>
    </location>
</feature>
<keyword evidence="3" id="KW-1185">Reference proteome</keyword>
<organism evidence="2 3">
    <name type="scientific">Oerskovia rustica</name>
    <dbReference type="NCBI Taxonomy" id="2762237"/>
    <lineage>
        <taxon>Bacteria</taxon>
        <taxon>Bacillati</taxon>
        <taxon>Actinomycetota</taxon>
        <taxon>Actinomycetes</taxon>
        <taxon>Micrococcales</taxon>
        <taxon>Cellulomonadaceae</taxon>
        <taxon>Oerskovia</taxon>
    </lineage>
</organism>
<sequence length="108" mass="10791">MSTTAHAPARHRDLVRPVLARIRAGDTTDEAAVALGLDPGLVDATVAQLVRLRLVQVAGPPRAGGPCSGSGCPGTPGAPGTPGTPGDAQPTRRLPSACTGCPLAPRSR</sequence>
<evidence type="ECO:0000313" key="2">
    <source>
        <dbReference type="EMBL" id="MBD7949293.1"/>
    </source>
</evidence>